<dbReference type="EMBL" id="JNBR01002865">
    <property type="protein sequence ID" value="OQR80874.1"/>
    <property type="molecule type" value="Genomic_DNA"/>
</dbReference>
<gene>
    <name evidence="3" type="ORF">ACHHYP_17109</name>
</gene>
<proteinExistence type="predicted"/>
<feature type="transmembrane region" description="Helical" evidence="1">
    <location>
        <begin position="128"/>
        <end position="148"/>
    </location>
</feature>
<accession>A0A1V9Y584</accession>
<evidence type="ECO:0000256" key="1">
    <source>
        <dbReference type="SAM" id="Phobius"/>
    </source>
</evidence>
<keyword evidence="1" id="KW-0472">Membrane</keyword>
<protein>
    <recommendedName>
        <fullName evidence="5">Secreted protein</fullName>
    </recommendedName>
</protein>
<keyword evidence="1" id="KW-1133">Transmembrane helix</keyword>
<evidence type="ECO:0000256" key="2">
    <source>
        <dbReference type="SAM" id="SignalP"/>
    </source>
</evidence>
<sequence length="272" mass="28550">MGSLSVAAVLLLAANAALAGAIDCAVACFGSCTAGNCVPCIFANASLCHYTTPALCHNIKGLPCVDVINTTAVRGQQPKANMSRNDTGVILPPPTSLPLPTPMPPTLEPTTTAVATGTSSSTSSTTTFVLVAAGAVLVVLTAVVVLVCRWRKRKTTTATTFSLVGSTRRPYQPALHDTLRSPTPEVWARKYSLFASAISKFPQSSNASYLDTVTTSSCADPWVFKEHDLGSSISSDLALSQSIVMMRDTATFTRDDDDVCDLTGVYAPETRP</sequence>
<feature type="chain" id="PRO_5013297544" description="Secreted protein" evidence="2">
    <location>
        <begin position="20"/>
        <end position="272"/>
    </location>
</feature>
<feature type="signal peptide" evidence="2">
    <location>
        <begin position="1"/>
        <end position="19"/>
    </location>
</feature>
<dbReference type="AlphaFoldDB" id="A0A1V9Y584"/>
<name>A0A1V9Y584_ACHHY</name>
<dbReference type="OrthoDB" id="10579834at2759"/>
<evidence type="ECO:0000313" key="4">
    <source>
        <dbReference type="Proteomes" id="UP000243579"/>
    </source>
</evidence>
<evidence type="ECO:0008006" key="5">
    <source>
        <dbReference type="Google" id="ProtNLM"/>
    </source>
</evidence>
<reference evidence="3 4" key="1">
    <citation type="journal article" date="2014" name="Genome Biol. Evol.">
        <title>The secreted proteins of Achlya hypogyna and Thraustotheca clavata identify the ancestral oomycete secretome and reveal gene acquisitions by horizontal gene transfer.</title>
        <authorList>
            <person name="Misner I."/>
            <person name="Blouin N."/>
            <person name="Leonard G."/>
            <person name="Richards T.A."/>
            <person name="Lane C.E."/>
        </authorList>
    </citation>
    <scope>NUCLEOTIDE SEQUENCE [LARGE SCALE GENOMIC DNA]</scope>
    <source>
        <strain evidence="3 4">ATCC 48635</strain>
    </source>
</reference>
<evidence type="ECO:0000313" key="3">
    <source>
        <dbReference type="EMBL" id="OQR80874.1"/>
    </source>
</evidence>
<comment type="caution">
    <text evidence="3">The sequence shown here is derived from an EMBL/GenBank/DDBJ whole genome shotgun (WGS) entry which is preliminary data.</text>
</comment>
<dbReference type="Proteomes" id="UP000243579">
    <property type="component" value="Unassembled WGS sequence"/>
</dbReference>
<organism evidence="3 4">
    <name type="scientific">Achlya hypogyna</name>
    <name type="common">Oomycete</name>
    <name type="synonym">Protoachlya hypogyna</name>
    <dbReference type="NCBI Taxonomy" id="1202772"/>
    <lineage>
        <taxon>Eukaryota</taxon>
        <taxon>Sar</taxon>
        <taxon>Stramenopiles</taxon>
        <taxon>Oomycota</taxon>
        <taxon>Saprolegniomycetes</taxon>
        <taxon>Saprolegniales</taxon>
        <taxon>Achlyaceae</taxon>
        <taxon>Achlya</taxon>
    </lineage>
</organism>
<keyword evidence="2" id="KW-0732">Signal</keyword>
<keyword evidence="4" id="KW-1185">Reference proteome</keyword>
<keyword evidence="1" id="KW-0812">Transmembrane</keyword>